<keyword evidence="2" id="KW-1185">Reference proteome</keyword>
<dbReference type="Proteomes" id="UP000288178">
    <property type="component" value="Unassembled WGS sequence"/>
</dbReference>
<organism evidence="1 2">
    <name type="scientific">Rubrivivax albus</name>
    <dbReference type="NCBI Taxonomy" id="2499835"/>
    <lineage>
        <taxon>Bacteria</taxon>
        <taxon>Pseudomonadati</taxon>
        <taxon>Pseudomonadota</taxon>
        <taxon>Betaproteobacteria</taxon>
        <taxon>Burkholderiales</taxon>
        <taxon>Sphaerotilaceae</taxon>
        <taxon>Rubrivivax</taxon>
    </lineage>
</organism>
<dbReference type="RefSeq" id="WP_128201080.1">
    <property type="nucleotide sequence ID" value="NZ_SACT01000010.1"/>
</dbReference>
<evidence type="ECO:0000313" key="1">
    <source>
        <dbReference type="EMBL" id="RVT48550.1"/>
    </source>
</evidence>
<dbReference type="EMBL" id="SACT01000010">
    <property type="protein sequence ID" value="RVT48550.1"/>
    <property type="molecule type" value="Genomic_DNA"/>
</dbReference>
<comment type="caution">
    <text evidence="1">The sequence shown here is derived from an EMBL/GenBank/DDBJ whole genome shotgun (WGS) entry which is preliminary data.</text>
</comment>
<reference evidence="1 2" key="1">
    <citation type="submission" date="2019-01" db="EMBL/GenBank/DDBJ databases">
        <authorList>
            <person name="Chen W.-M."/>
        </authorList>
    </citation>
    <scope>NUCLEOTIDE SEQUENCE [LARGE SCALE GENOMIC DNA]</scope>
    <source>
        <strain evidence="1 2">ICH-3</strain>
    </source>
</reference>
<protein>
    <submittedName>
        <fullName evidence="1">Uncharacterized protein</fullName>
    </submittedName>
</protein>
<dbReference type="OrthoDB" id="9180778at2"/>
<gene>
    <name evidence="1" type="ORF">ENE75_23010</name>
</gene>
<dbReference type="AlphaFoldDB" id="A0A437JNZ0"/>
<name>A0A437JNZ0_9BURK</name>
<evidence type="ECO:0000313" key="2">
    <source>
        <dbReference type="Proteomes" id="UP000288178"/>
    </source>
</evidence>
<accession>A0A437JNZ0</accession>
<proteinExistence type="predicted"/>
<sequence>MNAATDAPHLRADAHQQTLRHLGALAHQARATLRAADRFVTQGDAPAVDTASWLVCTAVELAQEVARELDGLARGLRETGAEGQQLQALAPMRRTAHQLHAACRAADLFLEQETREDRDAGTWLVASARALADRLTTALDDGVSARAVNEPVKRVAAPARGAAA</sequence>